<keyword evidence="2" id="KW-1185">Reference proteome</keyword>
<proteinExistence type="predicted"/>
<organism evidence="1 2">
    <name type="scientific">Arenibacter nanhaiticus</name>
    <dbReference type="NCBI Taxonomy" id="558155"/>
    <lineage>
        <taxon>Bacteria</taxon>
        <taxon>Pseudomonadati</taxon>
        <taxon>Bacteroidota</taxon>
        <taxon>Flavobacteriia</taxon>
        <taxon>Flavobacteriales</taxon>
        <taxon>Flavobacteriaceae</taxon>
        <taxon>Arenibacter</taxon>
    </lineage>
</organism>
<reference evidence="1 2" key="1">
    <citation type="submission" date="2016-11" db="EMBL/GenBank/DDBJ databases">
        <authorList>
            <person name="Jaros S."/>
            <person name="Januszkiewicz K."/>
            <person name="Wedrychowicz H."/>
        </authorList>
    </citation>
    <scope>NUCLEOTIDE SEQUENCE [LARGE SCALE GENOMIC DNA]</scope>
    <source>
        <strain evidence="1 2">CGMCC 1.8863</strain>
    </source>
</reference>
<evidence type="ECO:0000313" key="2">
    <source>
        <dbReference type="Proteomes" id="UP000184231"/>
    </source>
</evidence>
<accession>A0A1M6LE42</accession>
<dbReference type="AlphaFoldDB" id="A0A1M6LE42"/>
<evidence type="ECO:0000313" key="1">
    <source>
        <dbReference type="EMBL" id="SHJ69427.1"/>
    </source>
</evidence>
<protein>
    <submittedName>
        <fullName evidence="1">Uncharacterized protein</fullName>
    </submittedName>
</protein>
<gene>
    <name evidence="1" type="ORF">SAMN04487911_1315</name>
</gene>
<dbReference type="Proteomes" id="UP000184231">
    <property type="component" value="Unassembled WGS sequence"/>
</dbReference>
<name>A0A1M6LE42_9FLAO</name>
<dbReference type="EMBL" id="FQYX01000031">
    <property type="protein sequence ID" value="SHJ69427.1"/>
    <property type="molecule type" value="Genomic_DNA"/>
</dbReference>
<sequence>MIAKRENITVEPKQELKSNLVITSRESLDNKEIFLSKRHTVLIRY</sequence>